<proteinExistence type="predicted"/>
<dbReference type="InterPro" id="IPR004942">
    <property type="entry name" value="Roadblock/LAMTOR2_dom"/>
</dbReference>
<dbReference type="RefSeq" id="WP_344907751.1">
    <property type="nucleotide sequence ID" value="NZ_BAABAS010000031.1"/>
</dbReference>
<dbReference type="PANTHER" id="PTHR36222">
    <property type="entry name" value="SERINE PROTEASE INHIBITOR RV3364C"/>
    <property type="match status" value="1"/>
</dbReference>
<keyword evidence="4" id="KW-1185">Reference proteome</keyword>
<reference evidence="4" key="1">
    <citation type="journal article" date="2019" name="Int. J. Syst. Evol. Microbiol.">
        <title>The Global Catalogue of Microorganisms (GCM) 10K type strain sequencing project: providing services to taxonomists for standard genome sequencing and annotation.</title>
        <authorList>
            <consortium name="The Broad Institute Genomics Platform"/>
            <consortium name="The Broad Institute Genome Sequencing Center for Infectious Disease"/>
            <person name="Wu L."/>
            <person name="Ma J."/>
        </authorList>
    </citation>
    <scope>NUCLEOTIDE SEQUENCE [LARGE SCALE GENOMIC DNA]</scope>
    <source>
        <strain evidence="4">JCM 17440</strain>
    </source>
</reference>
<dbReference type="Pfam" id="PF03259">
    <property type="entry name" value="Robl_LC7"/>
    <property type="match status" value="1"/>
</dbReference>
<feature type="region of interest" description="Disordered" evidence="1">
    <location>
        <begin position="1"/>
        <end position="24"/>
    </location>
</feature>
<evidence type="ECO:0000256" key="1">
    <source>
        <dbReference type="SAM" id="MobiDB-lite"/>
    </source>
</evidence>
<dbReference type="PANTHER" id="PTHR36222:SF1">
    <property type="entry name" value="SERINE PROTEASE INHIBITOR RV3364C"/>
    <property type="match status" value="1"/>
</dbReference>
<feature type="compositionally biased region" description="Pro residues" evidence="1">
    <location>
        <begin position="1"/>
        <end position="10"/>
    </location>
</feature>
<sequence length="191" mass="19965">MTILPTPAPAESPESTGGPGERRDRDLGWLLDNFLVEAHGADAAVLTSRDGLPIACTGRLAVEKAEQIAAVAATLYSSGRAAGNITDPPGGEVQLLQLYLEHKALLMVSTHHQRQPTRPLVPRPAPGATVSRQSFTETLLMVLLGPDADTRTVGKQMTALIEGVAEHLRTTARVTTSGAAGSGVDGSGDER</sequence>
<dbReference type="Proteomes" id="UP001501710">
    <property type="component" value="Unassembled WGS sequence"/>
</dbReference>
<comment type="caution">
    <text evidence="3">The sequence shown here is derived from an EMBL/GenBank/DDBJ whole genome shotgun (WGS) entry which is preliminary data.</text>
</comment>
<gene>
    <name evidence="3" type="ORF">GCM10022254_74960</name>
</gene>
<name>A0ABP8CR40_9ACTN</name>
<dbReference type="InterPro" id="IPR053141">
    <property type="entry name" value="Mycobact_SerProt_Inhib_Rv3364c"/>
</dbReference>
<accession>A0ABP8CR40</accession>
<dbReference type="EMBL" id="BAABAS010000031">
    <property type="protein sequence ID" value="GAA4242332.1"/>
    <property type="molecule type" value="Genomic_DNA"/>
</dbReference>
<dbReference type="SUPFAM" id="SSF103196">
    <property type="entry name" value="Roadblock/LC7 domain"/>
    <property type="match status" value="1"/>
</dbReference>
<evidence type="ECO:0000259" key="2">
    <source>
        <dbReference type="SMART" id="SM00960"/>
    </source>
</evidence>
<dbReference type="Gene3D" id="3.30.450.30">
    <property type="entry name" value="Dynein light chain 2a, cytoplasmic"/>
    <property type="match status" value="1"/>
</dbReference>
<dbReference type="SMART" id="SM00960">
    <property type="entry name" value="Robl_LC7"/>
    <property type="match status" value="1"/>
</dbReference>
<feature type="domain" description="Roadblock/LAMTOR2" evidence="2">
    <location>
        <begin position="28"/>
        <end position="144"/>
    </location>
</feature>
<protein>
    <recommendedName>
        <fullName evidence="2">Roadblock/LAMTOR2 domain-containing protein</fullName>
    </recommendedName>
</protein>
<organism evidence="3 4">
    <name type="scientific">Actinomadura meridiana</name>
    <dbReference type="NCBI Taxonomy" id="559626"/>
    <lineage>
        <taxon>Bacteria</taxon>
        <taxon>Bacillati</taxon>
        <taxon>Actinomycetota</taxon>
        <taxon>Actinomycetes</taxon>
        <taxon>Streptosporangiales</taxon>
        <taxon>Thermomonosporaceae</taxon>
        <taxon>Actinomadura</taxon>
    </lineage>
</organism>
<evidence type="ECO:0000313" key="4">
    <source>
        <dbReference type="Proteomes" id="UP001501710"/>
    </source>
</evidence>
<evidence type="ECO:0000313" key="3">
    <source>
        <dbReference type="EMBL" id="GAA4242332.1"/>
    </source>
</evidence>